<dbReference type="EMBL" id="JAGMUU010000027">
    <property type="protein sequence ID" value="KAH7121939.1"/>
    <property type="molecule type" value="Genomic_DNA"/>
</dbReference>
<evidence type="ECO:0000313" key="2">
    <source>
        <dbReference type="Proteomes" id="UP000717696"/>
    </source>
</evidence>
<evidence type="ECO:0000313" key="1">
    <source>
        <dbReference type="EMBL" id="KAH7121939.1"/>
    </source>
</evidence>
<sequence>MSPSGSKTVLRRKRWRLFSLLAFRRSFGFALPEGAPGCSVGVKNKAAASKHHHYRFWGTFSLSGSWVEVKTVSVLHIEEDRDGGGGFGHVVRHWLSLQLHVCGA</sequence>
<accession>A0A9P9IJP5</accession>
<reference evidence="1" key="1">
    <citation type="journal article" date="2021" name="Nat. Commun.">
        <title>Genetic determinants of endophytism in the Arabidopsis root mycobiome.</title>
        <authorList>
            <person name="Mesny F."/>
            <person name="Miyauchi S."/>
            <person name="Thiergart T."/>
            <person name="Pickel B."/>
            <person name="Atanasova L."/>
            <person name="Karlsson M."/>
            <person name="Huettel B."/>
            <person name="Barry K.W."/>
            <person name="Haridas S."/>
            <person name="Chen C."/>
            <person name="Bauer D."/>
            <person name="Andreopoulos W."/>
            <person name="Pangilinan J."/>
            <person name="LaButti K."/>
            <person name="Riley R."/>
            <person name="Lipzen A."/>
            <person name="Clum A."/>
            <person name="Drula E."/>
            <person name="Henrissat B."/>
            <person name="Kohler A."/>
            <person name="Grigoriev I.V."/>
            <person name="Martin F.M."/>
            <person name="Hacquard S."/>
        </authorList>
    </citation>
    <scope>NUCLEOTIDE SEQUENCE</scope>
    <source>
        <strain evidence="1">MPI-CAGE-AT-0021</strain>
    </source>
</reference>
<protein>
    <submittedName>
        <fullName evidence="1">Uncharacterized protein</fullName>
    </submittedName>
</protein>
<name>A0A9P9IJP5_9HYPO</name>
<proteinExistence type="predicted"/>
<comment type="caution">
    <text evidence="1">The sequence shown here is derived from an EMBL/GenBank/DDBJ whole genome shotgun (WGS) entry which is preliminary data.</text>
</comment>
<gene>
    <name evidence="1" type="ORF">B0J13DRAFT_160170</name>
</gene>
<dbReference type="AlphaFoldDB" id="A0A9P9IJP5"/>
<dbReference type="Proteomes" id="UP000717696">
    <property type="component" value="Unassembled WGS sequence"/>
</dbReference>
<organism evidence="1 2">
    <name type="scientific">Dactylonectria estremocensis</name>
    <dbReference type="NCBI Taxonomy" id="1079267"/>
    <lineage>
        <taxon>Eukaryota</taxon>
        <taxon>Fungi</taxon>
        <taxon>Dikarya</taxon>
        <taxon>Ascomycota</taxon>
        <taxon>Pezizomycotina</taxon>
        <taxon>Sordariomycetes</taxon>
        <taxon>Hypocreomycetidae</taxon>
        <taxon>Hypocreales</taxon>
        <taxon>Nectriaceae</taxon>
        <taxon>Dactylonectria</taxon>
    </lineage>
</organism>
<keyword evidence="2" id="KW-1185">Reference proteome</keyword>